<feature type="signal peptide" evidence="2">
    <location>
        <begin position="1"/>
        <end position="21"/>
    </location>
</feature>
<dbReference type="PROSITE" id="PS51257">
    <property type="entry name" value="PROKAR_LIPOPROTEIN"/>
    <property type="match status" value="1"/>
</dbReference>
<feature type="compositionally biased region" description="Pro residues" evidence="1">
    <location>
        <begin position="261"/>
        <end position="274"/>
    </location>
</feature>
<evidence type="ECO:0000256" key="1">
    <source>
        <dbReference type="SAM" id="MobiDB-lite"/>
    </source>
</evidence>
<evidence type="ECO:0000313" key="4">
    <source>
        <dbReference type="EMBL" id="MFC4958458.1"/>
    </source>
</evidence>
<name>A0ABV9UP10_9ACTN</name>
<dbReference type="Pfam" id="PF20568">
    <property type="entry name" value="DUF6777"/>
    <property type="match status" value="1"/>
</dbReference>
<keyword evidence="5" id="KW-1185">Reference proteome</keyword>
<feature type="compositionally biased region" description="Low complexity" evidence="1">
    <location>
        <begin position="53"/>
        <end position="71"/>
    </location>
</feature>
<dbReference type="Proteomes" id="UP001595834">
    <property type="component" value="Unassembled WGS sequence"/>
</dbReference>
<organism evidence="4 5">
    <name type="scientific">Streptomyces mauvecolor</name>
    <dbReference type="NCBI Taxonomy" id="58345"/>
    <lineage>
        <taxon>Bacteria</taxon>
        <taxon>Bacillati</taxon>
        <taxon>Actinomycetota</taxon>
        <taxon>Actinomycetes</taxon>
        <taxon>Kitasatosporales</taxon>
        <taxon>Streptomycetaceae</taxon>
        <taxon>Streptomyces</taxon>
    </lineage>
</organism>
<feature type="compositionally biased region" description="Pro residues" evidence="1">
    <location>
        <begin position="322"/>
        <end position="337"/>
    </location>
</feature>
<evidence type="ECO:0000259" key="3">
    <source>
        <dbReference type="Pfam" id="PF20568"/>
    </source>
</evidence>
<feature type="region of interest" description="Disordered" evidence="1">
    <location>
        <begin position="239"/>
        <end position="406"/>
    </location>
</feature>
<protein>
    <submittedName>
        <fullName evidence="4">DUF6777 domain-containing protein</fullName>
    </submittedName>
</protein>
<comment type="caution">
    <text evidence="4">The sequence shown here is derived from an EMBL/GenBank/DDBJ whole genome shotgun (WGS) entry which is preliminary data.</text>
</comment>
<dbReference type="InterPro" id="IPR046704">
    <property type="entry name" value="DUF6777"/>
</dbReference>
<sequence>MPSTLRRIAAAAAVLSVGAFAAGCGGGAIGADSEQDLNLQPIAAAGPDPFTKSTAESTATPTPAAPPGSGSRTPAPGTLSPSTVSGSTPGLYGGTQSVASCDVEKQIRYLGGDQAKNRAFADAAGVDPGSVAGFLRGLTPVVLRMDTRVTNHGFRDGSATSFQSVLQAGTAVLVDDHGAPRVRCACGNPLKPANGHQGAWRDKGEPWPGFRGDRVVVVRPTTVVINNFIIVNITNNTWIERPRGDDGQHDRKRPDIHIDPTKPPVTVPPSPSPSVSPSTSSSTSSSPSSSSSPSGSSPPPSPNCPTPKPTVTVTQTPALTPQKPPARLPGSPTPSPSCPTATTTVTPTPSPSASPPTPSPRVPSTLPPDTSAPSDLPSLPTDIPTNLPSGPGSDMFGPPSPESENV</sequence>
<dbReference type="RefSeq" id="WP_344379199.1">
    <property type="nucleotide sequence ID" value="NZ_BAAASQ010000025.1"/>
</dbReference>
<dbReference type="EMBL" id="JBHSIZ010000018">
    <property type="protein sequence ID" value="MFC4958458.1"/>
    <property type="molecule type" value="Genomic_DNA"/>
</dbReference>
<feature type="compositionally biased region" description="Low complexity" evidence="1">
    <location>
        <begin position="338"/>
        <end position="347"/>
    </location>
</feature>
<keyword evidence="2" id="KW-0732">Signal</keyword>
<accession>A0ABV9UP10</accession>
<feature type="compositionally biased region" description="Low complexity" evidence="1">
    <location>
        <begin position="275"/>
        <end position="295"/>
    </location>
</feature>
<proteinExistence type="predicted"/>
<feature type="domain" description="DUF6777" evidence="3">
    <location>
        <begin position="83"/>
        <end position="244"/>
    </location>
</feature>
<feature type="compositionally biased region" description="Pro residues" evidence="1">
    <location>
        <begin position="348"/>
        <end position="361"/>
    </location>
</feature>
<evidence type="ECO:0000313" key="5">
    <source>
        <dbReference type="Proteomes" id="UP001595834"/>
    </source>
</evidence>
<gene>
    <name evidence="4" type="ORF">ACFPFX_19425</name>
</gene>
<feature type="compositionally biased region" description="Pro residues" evidence="1">
    <location>
        <begin position="296"/>
        <end position="308"/>
    </location>
</feature>
<reference evidence="5" key="1">
    <citation type="journal article" date="2019" name="Int. J. Syst. Evol. Microbiol.">
        <title>The Global Catalogue of Microorganisms (GCM) 10K type strain sequencing project: providing services to taxonomists for standard genome sequencing and annotation.</title>
        <authorList>
            <consortium name="The Broad Institute Genomics Platform"/>
            <consortium name="The Broad Institute Genome Sequencing Center for Infectious Disease"/>
            <person name="Wu L."/>
            <person name="Ma J."/>
        </authorList>
    </citation>
    <scope>NUCLEOTIDE SEQUENCE [LARGE SCALE GENOMIC DNA]</scope>
    <source>
        <strain evidence="5">CCM 7224</strain>
    </source>
</reference>
<feature type="chain" id="PRO_5046910618" evidence="2">
    <location>
        <begin position="22"/>
        <end position="406"/>
    </location>
</feature>
<evidence type="ECO:0000256" key="2">
    <source>
        <dbReference type="SAM" id="SignalP"/>
    </source>
</evidence>
<feature type="compositionally biased region" description="Basic and acidic residues" evidence="1">
    <location>
        <begin position="240"/>
        <end position="260"/>
    </location>
</feature>
<feature type="region of interest" description="Disordered" evidence="1">
    <location>
        <begin position="42"/>
        <end position="91"/>
    </location>
</feature>
<feature type="compositionally biased region" description="Polar residues" evidence="1">
    <location>
        <begin position="79"/>
        <end position="91"/>
    </location>
</feature>